<accession>A0A815JU07</accession>
<evidence type="ECO:0000313" key="4">
    <source>
        <dbReference type="EMBL" id="CAF1384348.1"/>
    </source>
</evidence>
<organism evidence="4 5">
    <name type="scientific">Rotaria sordida</name>
    <dbReference type="NCBI Taxonomy" id="392033"/>
    <lineage>
        <taxon>Eukaryota</taxon>
        <taxon>Metazoa</taxon>
        <taxon>Spiralia</taxon>
        <taxon>Gnathifera</taxon>
        <taxon>Rotifera</taxon>
        <taxon>Eurotatoria</taxon>
        <taxon>Bdelloidea</taxon>
        <taxon>Philodinida</taxon>
        <taxon>Philodinidae</taxon>
        <taxon>Rotaria</taxon>
    </lineage>
</organism>
<dbReference type="PROSITE" id="PS50240">
    <property type="entry name" value="TRYPSIN_DOM"/>
    <property type="match status" value="1"/>
</dbReference>
<dbReference type="Proteomes" id="UP000663864">
    <property type="component" value="Unassembled WGS sequence"/>
</dbReference>
<dbReference type="InterPro" id="IPR051487">
    <property type="entry name" value="Ser/Thr_Proteases_Immune/Dev"/>
</dbReference>
<reference evidence="4" key="1">
    <citation type="submission" date="2021-02" db="EMBL/GenBank/DDBJ databases">
        <authorList>
            <person name="Nowell W R."/>
        </authorList>
    </citation>
    <scope>NUCLEOTIDE SEQUENCE</scope>
</reference>
<dbReference type="InterPro" id="IPR001314">
    <property type="entry name" value="Peptidase_S1A"/>
</dbReference>
<dbReference type="GO" id="GO:0004252">
    <property type="term" value="F:serine-type endopeptidase activity"/>
    <property type="evidence" value="ECO:0007669"/>
    <property type="project" value="InterPro"/>
</dbReference>
<sequence>MSILSNITVCAGSHRLSDACPQNRSVREVIIHHGYNNRTNENDIAIIHLDEPFDFTDRWISKICLPSTETGSQYPLAGTSVITIGWGKTGRNDTFSDSLQQVTLKVMDDSTSACSNLLDNRTVQICANGSNKDICKGDSGGPLMQFTVRNRWELVGITSYGISNCTLPSKPGAYTRDLEQSLREIKTMKPDTN</sequence>
<keyword evidence="1" id="KW-1015">Disulfide bond</keyword>
<dbReference type="PROSITE" id="PS00135">
    <property type="entry name" value="TRYPSIN_SER"/>
    <property type="match status" value="1"/>
</dbReference>
<feature type="domain" description="Peptidase S1" evidence="3">
    <location>
        <begin position="1"/>
        <end position="176"/>
    </location>
</feature>
<evidence type="ECO:0000256" key="1">
    <source>
        <dbReference type="ARBA" id="ARBA00023157"/>
    </source>
</evidence>
<dbReference type="InterPro" id="IPR043504">
    <property type="entry name" value="Peptidase_S1_PA_chymotrypsin"/>
</dbReference>
<dbReference type="InterPro" id="IPR033116">
    <property type="entry name" value="TRYPSIN_SER"/>
</dbReference>
<dbReference type="SMART" id="SM00020">
    <property type="entry name" value="Tryp_SPc"/>
    <property type="match status" value="1"/>
</dbReference>
<dbReference type="Pfam" id="PF00089">
    <property type="entry name" value="Trypsin"/>
    <property type="match status" value="1"/>
</dbReference>
<evidence type="ECO:0000256" key="2">
    <source>
        <dbReference type="ARBA" id="ARBA00024195"/>
    </source>
</evidence>
<evidence type="ECO:0000259" key="3">
    <source>
        <dbReference type="PROSITE" id="PS50240"/>
    </source>
</evidence>
<dbReference type="PANTHER" id="PTHR24256">
    <property type="entry name" value="TRYPTASE-RELATED"/>
    <property type="match status" value="1"/>
</dbReference>
<dbReference type="EMBL" id="CAJNOT010003448">
    <property type="protein sequence ID" value="CAF1384348.1"/>
    <property type="molecule type" value="Genomic_DNA"/>
</dbReference>
<protein>
    <recommendedName>
        <fullName evidence="3">Peptidase S1 domain-containing protein</fullName>
    </recommendedName>
</protein>
<comment type="similarity">
    <text evidence="2">Belongs to the peptidase S1 family. CLIP subfamily.</text>
</comment>
<dbReference type="InterPro" id="IPR001254">
    <property type="entry name" value="Trypsin_dom"/>
</dbReference>
<gene>
    <name evidence="4" type="ORF">ZHD862_LOCUS32287</name>
</gene>
<proteinExistence type="inferred from homology"/>
<evidence type="ECO:0000313" key="5">
    <source>
        <dbReference type="Proteomes" id="UP000663864"/>
    </source>
</evidence>
<dbReference type="InterPro" id="IPR009003">
    <property type="entry name" value="Peptidase_S1_PA"/>
</dbReference>
<dbReference type="Gene3D" id="2.40.10.10">
    <property type="entry name" value="Trypsin-like serine proteases"/>
    <property type="match status" value="1"/>
</dbReference>
<dbReference type="AlphaFoldDB" id="A0A815JU07"/>
<dbReference type="SUPFAM" id="SSF50494">
    <property type="entry name" value="Trypsin-like serine proteases"/>
    <property type="match status" value="1"/>
</dbReference>
<comment type="caution">
    <text evidence="4">The sequence shown here is derived from an EMBL/GenBank/DDBJ whole genome shotgun (WGS) entry which is preliminary data.</text>
</comment>
<dbReference type="GO" id="GO:0006508">
    <property type="term" value="P:proteolysis"/>
    <property type="evidence" value="ECO:0007669"/>
    <property type="project" value="InterPro"/>
</dbReference>
<name>A0A815JU07_9BILA</name>
<dbReference type="CDD" id="cd00190">
    <property type="entry name" value="Tryp_SPc"/>
    <property type="match status" value="1"/>
</dbReference>
<dbReference type="PRINTS" id="PR00722">
    <property type="entry name" value="CHYMOTRYPSIN"/>
</dbReference>